<accession>A0A6G8Q6F8</accession>
<sequence length="65" mass="7302">MPEGTESGGFKVVGVTLFGHIEVARYPTLEQAEWRAKQLAAEAERSPRGYVQYLVKPVEARKRRG</sequence>
<evidence type="ECO:0000313" key="2">
    <source>
        <dbReference type="Proteomes" id="UP000501452"/>
    </source>
</evidence>
<keyword evidence="2" id="KW-1185">Reference proteome</keyword>
<dbReference type="KEGG" id="rub:GBA63_04835"/>
<dbReference type="AlphaFoldDB" id="A0A6G8Q6F8"/>
<dbReference type="EMBL" id="CP045119">
    <property type="protein sequence ID" value="QIN82040.1"/>
    <property type="molecule type" value="Genomic_DNA"/>
</dbReference>
<dbReference type="Proteomes" id="UP000501452">
    <property type="component" value="Chromosome"/>
</dbReference>
<organism evidence="1 2">
    <name type="scientific">Rubrobacter tropicus</name>
    <dbReference type="NCBI Taxonomy" id="2653851"/>
    <lineage>
        <taxon>Bacteria</taxon>
        <taxon>Bacillati</taxon>
        <taxon>Actinomycetota</taxon>
        <taxon>Rubrobacteria</taxon>
        <taxon>Rubrobacterales</taxon>
        <taxon>Rubrobacteraceae</taxon>
        <taxon>Rubrobacter</taxon>
    </lineage>
</organism>
<proteinExistence type="predicted"/>
<evidence type="ECO:0000313" key="1">
    <source>
        <dbReference type="EMBL" id="QIN82040.1"/>
    </source>
</evidence>
<protein>
    <submittedName>
        <fullName evidence="1">Uncharacterized protein</fullName>
    </submittedName>
</protein>
<reference evidence="1 2" key="1">
    <citation type="submission" date="2019-10" db="EMBL/GenBank/DDBJ databases">
        <title>Rubrobacter sp nov SCSIO 52090 isolated from a deep-sea sediment in the South China Sea.</title>
        <authorList>
            <person name="Chen R.W."/>
        </authorList>
    </citation>
    <scope>NUCLEOTIDE SEQUENCE [LARGE SCALE GENOMIC DNA]</scope>
    <source>
        <strain evidence="1 2">SCSIO 52909</strain>
    </source>
</reference>
<gene>
    <name evidence="1" type="ORF">GBA63_04835</name>
</gene>
<dbReference type="RefSeq" id="WP_166173979.1">
    <property type="nucleotide sequence ID" value="NZ_CP045119.1"/>
</dbReference>
<name>A0A6G8Q6F8_9ACTN</name>